<dbReference type="AlphaFoldDB" id="A0A0E9XCC7"/>
<name>A0A0E9XCC7_ANGAN</name>
<protein>
    <submittedName>
        <fullName evidence="1">Uncharacterized protein</fullName>
    </submittedName>
</protein>
<reference evidence="1" key="2">
    <citation type="journal article" date="2015" name="Fish Shellfish Immunol.">
        <title>Early steps in the European eel (Anguilla anguilla)-Vibrio vulnificus interaction in the gills: Role of the RtxA13 toxin.</title>
        <authorList>
            <person name="Callol A."/>
            <person name="Pajuelo D."/>
            <person name="Ebbesson L."/>
            <person name="Teles M."/>
            <person name="MacKenzie S."/>
            <person name="Amaro C."/>
        </authorList>
    </citation>
    <scope>NUCLEOTIDE SEQUENCE</scope>
</reference>
<evidence type="ECO:0000313" key="1">
    <source>
        <dbReference type="EMBL" id="JAI00112.1"/>
    </source>
</evidence>
<organism evidence="1">
    <name type="scientific">Anguilla anguilla</name>
    <name type="common">European freshwater eel</name>
    <name type="synonym">Muraena anguilla</name>
    <dbReference type="NCBI Taxonomy" id="7936"/>
    <lineage>
        <taxon>Eukaryota</taxon>
        <taxon>Metazoa</taxon>
        <taxon>Chordata</taxon>
        <taxon>Craniata</taxon>
        <taxon>Vertebrata</taxon>
        <taxon>Euteleostomi</taxon>
        <taxon>Actinopterygii</taxon>
        <taxon>Neopterygii</taxon>
        <taxon>Teleostei</taxon>
        <taxon>Anguilliformes</taxon>
        <taxon>Anguillidae</taxon>
        <taxon>Anguilla</taxon>
    </lineage>
</organism>
<accession>A0A0E9XCC7</accession>
<sequence length="33" mass="4184">MIQTSIRFKVMPLQLYLYTLWSYRWKALWYANV</sequence>
<dbReference type="EMBL" id="GBXM01008466">
    <property type="protein sequence ID" value="JAI00112.1"/>
    <property type="molecule type" value="Transcribed_RNA"/>
</dbReference>
<proteinExistence type="predicted"/>
<reference evidence="1" key="1">
    <citation type="submission" date="2014-11" db="EMBL/GenBank/DDBJ databases">
        <authorList>
            <person name="Amaro Gonzalez C."/>
        </authorList>
    </citation>
    <scope>NUCLEOTIDE SEQUENCE</scope>
</reference>